<dbReference type="EMBL" id="JAMKFB020000003">
    <property type="protein sequence ID" value="KAL0197098.1"/>
    <property type="molecule type" value="Genomic_DNA"/>
</dbReference>
<accession>A0ABD0RFH1</accession>
<sequence>SSDDMTLTSPSMDNSSAELQTGGDSPLNKRMTETLLASLTEHERQAILRVPAAQNPEDLRLFA</sequence>
<dbReference type="AlphaFoldDB" id="A0ABD0RFH1"/>
<reference evidence="2 3" key="1">
    <citation type="submission" date="2024-05" db="EMBL/GenBank/DDBJ databases">
        <title>Genome sequencing and assembly of Indian major carp, Cirrhinus mrigala (Hamilton, 1822).</title>
        <authorList>
            <person name="Mohindra V."/>
            <person name="Chowdhury L.M."/>
            <person name="Lal K."/>
            <person name="Jena J.K."/>
        </authorList>
    </citation>
    <scope>NUCLEOTIDE SEQUENCE [LARGE SCALE GENOMIC DNA]</scope>
    <source>
        <strain evidence="2">CM1030</strain>
        <tissue evidence="2">Blood</tissue>
    </source>
</reference>
<dbReference type="Proteomes" id="UP001529510">
    <property type="component" value="Unassembled WGS sequence"/>
</dbReference>
<proteinExistence type="predicted"/>
<feature type="region of interest" description="Disordered" evidence="1">
    <location>
        <begin position="1"/>
        <end position="31"/>
    </location>
</feature>
<organism evidence="2 3">
    <name type="scientific">Cirrhinus mrigala</name>
    <name type="common">Mrigala</name>
    <dbReference type="NCBI Taxonomy" id="683832"/>
    <lineage>
        <taxon>Eukaryota</taxon>
        <taxon>Metazoa</taxon>
        <taxon>Chordata</taxon>
        <taxon>Craniata</taxon>
        <taxon>Vertebrata</taxon>
        <taxon>Euteleostomi</taxon>
        <taxon>Actinopterygii</taxon>
        <taxon>Neopterygii</taxon>
        <taxon>Teleostei</taxon>
        <taxon>Ostariophysi</taxon>
        <taxon>Cypriniformes</taxon>
        <taxon>Cyprinidae</taxon>
        <taxon>Labeoninae</taxon>
        <taxon>Labeonini</taxon>
        <taxon>Cirrhinus</taxon>
    </lineage>
</organism>
<feature type="compositionally biased region" description="Polar residues" evidence="1">
    <location>
        <begin position="1"/>
        <end position="23"/>
    </location>
</feature>
<name>A0ABD0RFH1_CIRMR</name>
<feature type="non-terminal residue" evidence="2">
    <location>
        <position position="1"/>
    </location>
</feature>
<feature type="non-terminal residue" evidence="2">
    <location>
        <position position="63"/>
    </location>
</feature>
<gene>
    <name evidence="2" type="ORF">M9458_005638</name>
</gene>
<evidence type="ECO:0000313" key="2">
    <source>
        <dbReference type="EMBL" id="KAL0197098.1"/>
    </source>
</evidence>
<protein>
    <submittedName>
        <fullName evidence="2">Uncharacterized protein</fullName>
    </submittedName>
</protein>
<evidence type="ECO:0000313" key="3">
    <source>
        <dbReference type="Proteomes" id="UP001529510"/>
    </source>
</evidence>
<keyword evidence="3" id="KW-1185">Reference proteome</keyword>
<evidence type="ECO:0000256" key="1">
    <source>
        <dbReference type="SAM" id="MobiDB-lite"/>
    </source>
</evidence>
<comment type="caution">
    <text evidence="2">The sequence shown here is derived from an EMBL/GenBank/DDBJ whole genome shotgun (WGS) entry which is preliminary data.</text>
</comment>